<dbReference type="InterPro" id="IPR003676">
    <property type="entry name" value="SAUR_fam"/>
</dbReference>
<name>A0ABQ8H0I8_9ROSI</name>
<proteinExistence type="inferred from homology"/>
<evidence type="ECO:0000313" key="5">
    <source>
        <dbReference type="Proteomes" id="UP000827721"/>
    </source>
</evidence>
<keyword evidence="5" id="KW-1185">Reference proteome</keyword>
<accession>A0ABQ8H0I8</accession>
<gene>
    <name evidence="4" type="ORF">JRO89_XS15G0007000</name>
</gene>
<dbReference type="EMBL" id="JAFEMO010000015">
    <property type="protein sequence ID" value="KAH7543727.1"/>
    <property type="molecule type" value="Genomic_DNA"/>
</dbReference>
<organism evidence="4 5">
    <name type="scientific">Xanthoceras sorbifolium</name>
    <dbReference type="NCBI Taxonomy" id="99658"/>
    <lineage>
        <taxon>Eukaryota</taxon>
        <taxon>Viridiplantae</taxon>
        <taxon>Streptophyta</taxon>
        <taxon>Embryophyta</taxon>
        <taxon>Tracheophyta</taxon>
        <taxon>Spermatophyta</taxon>
        <taxon>Magnoliopsida</taxon>
        <taxon>eudicotyledons</taxon>
        <taxon>Gunneridae</taxon>
        <taxon>Pentapetalae</taxon>
        <taxon>rosids</taxon>
        <taxon>malvids</taxon>
        <taxon>Sapindales</taxon>
        <taxon>Sapindaceae</taxon>
        <taxon>Xanthoceroideae</taxon>
        <taxon>Xanthoceras</taxon>
    </lineage>
</organism>
<comment type="similarity">
    <text evidence="1">Belongs to the ARG7 family.</text>
</comment>
<dbReference type="PANTHER" id="PTHR31175">
    <property type="entry name" value="AUXIN-RESPONSIVE FAMILY PROTEIN"/>
    <property type="match status" value="1"/>
</dbReference>
<keyword evidence="3" id="KW-0341">Growth regulation</keyword>
<evidence type="ECO:0000256" key="3">
    <source>
        <dbReference type="ARBA" id="ARBA00022604"/>
    </source>
</evidence>
<sequence>MVINQKKLIKMARKWQRVAALRRKRISLPKVDTSAVADKGHFVVYTTDRRRFTFPISYLSNHIFLELLRMSEEEFGLPSNGPITLPCDAIFMEYVVSLIQGRVDRQLQEALLIVVVVLLYEYVVDYIHLENENEEKGQDKGAFHVEASDRTNGDELLSDVNEDNISEEMSCPWRVQGSPTYDYVTFMLKTLRNEHTCPAVTKNRDMKAPWPGRKLQGLIQENPKINIRVLHFVVLRTCGLDMLDHTLYRTKNFALATRSSNAAAFVAAMGNVKETSKEAYNYLVKIPDEQWSIQDFKTFCKFEHTTNNVVEAFNG</sequence>
<protein>
    <submittedName>
        <fullName evidence="4">Uncharacterized protein</fullName>
    </submittedName>
</protein>
<evidence type="ECO:0000313" key="4">
    <source>
        <dbReference type="EMBL" id="KAH7543727.1"/>
    </source>
</evidence>
<dbReference type="Proteomes" id="UP000827721">
    <property type="component" value="Unassembled WGS sequence"/>
</dbReference>
<evidence type="ECO:0000256" key="1">
    <source>
        <dbReference type="ARBA" id="ARBA00006974"/>
    </source>
</evidence>
<keyword evidence="2" id="KW-0217">Developmental protein</keyword>
<comment type="caution">
    <text evidence="4">The sequence shown here is derived from an EMBL/GenBank/DDBJ whole genome shotgun (WGS) entry which is preliminary data.</text>
</comment>
<reference evidence="4 5" key="1">
    <citation type="submission" date="2021-02" db="EMBL/GenBank/DDBJ databases">
        <title>Plant Genome Project.</title>
        <authorList>
            <person name="Zhang R.-G."/>
        </authorList>
    </citation>
    <scope>NUCLEOTIDE SEQUENCE [LARGE SCALE GENOMIC DNA]</scope>
    <source>
        <tissue evidence="4">Leaves</tissue>
    </source>
</reference>
<evidence type="ECO:0000256" key="2">
    <source>
        <dbReference type="ARBA" id="ARBA00022473"/>
    </source>
</evidence>
<dbReference type="Pfam" id="PF02519">
    <property type="entry name" value="Auxin_inducible"/>
    <property type="match status" value="1"/>
</dbReference>